<reference evidence="1 2" key="1">
    <citation type="journal article" date="2022" name="DNA Res.">
        <title>Chromosomal-level genome assembly of the orchid tree Bauhinia variegata (Leguminosae; Cercidoideae) supports the allotetraploid origin hypothesis of Bauhinia.</title>
        <authorList>
            <person name="Zhong Y."/>
            <person name="Chen Y."/>
            <person name="Zheng D."/>
            <person name="Pang J."/>
            <person name="Liu Y."/>
            <person name="Luo S."/>
            <person name="Meng S."/>
            <person name="Qian L."/>
            <person name="Wei D."/>
            <person name="Dai S."/>
            <person name="Zhou R."/>
        </authorList>
    </citation>
    <scope>NUCLEOTIDE SEQUENCE [LARGE SCALE GENOMIC DNA]</scope>
    <source>
        <strain evidence="1">BV-YZ2020</strain>
    </source>
</reference>
<name>A0ACB9MZE2_BAUVA</name>
<evidence type="ECO:0000313" key="2">
    <source>
        <dbReference type="Proteomes" id="UP000828941"/>
    </source>
</evidence>
<organism evidence="1 2">
    <name type="scientific">Bauhinia variegata</name>
    <name type="common">Purple orchid tree</name>
    <name type="synonym">Phanera variegata</name>
    <dbReference type="NCBI Taxonomy" id="167791"/>
    <lineage>
        <taxon>Eukaryota</taxon>
        <taxon>Viridiplantae</taxon>
        <taxon>Streptophyta</taxon>
        <taxon>Embryophyta</taxon>
        <taxon>Tracheophyta</taxon>
        <taxon>Spermatophyta</taxon>
        <taxon>Magnoliopsida</taxon>
        <taxon>eudicotyledons</taxon>
        <taxon>Gunneridae</taxon>
        <taxon>Pentapetalae</taxon>
        <taxon>rosids</taxon>
        <taxon>fabids</taxon>
        <taxon>Fabales</taxon>
        <taxon>Fabaceae</taxon>
        <taxon>Cercidoideae</taxon>
        <taxon>Cercideae</taxon>
        <taxon>Bauhiniinae</taxon>
        <taxon>Bauhinia</taxon>
    </lineage>
</organism>
<protein>
    <submittedName>
        <fullName evidence="1">Uncharacterized protein</fullName>
    </submittedName>
</protein>
<keyword evidence="2" id="KW-1185">Reference proteome</keyword>
<evidence type="ECO:0000313" key="1">
    <source>
        <dbReference type="EMBL" id="KAI4328351.1"/>
    </source>
</evidence>
<proteinExistence type="predicted"/>
<dbReference type="Proteomes" id="UP000828941">
    <property type="component" value="Chromosome 8"/>
</dbReference>
<gene>
    <name evidence="1" type="ORF">L6164_020710</name>
</gene>
<dbReference type="EMBL" id="CM039433">
    <property type="protein sequence ID" value="KAI4328351.1"/>
    <property type="molecule type" value="Genomic_DNA"/>
</dbReference>
<sequence length="230" mass="26056">MAISGLKLIGVWSSPYVTRVKIALNLKSLEYENHEENMDPKSDLLLQSNPVYGKVPVLLHDGKPICESLVIVEYIDEAWPSAHSILPSEGYDRAVARFWASYIDEKWFPSMKSIIIAEEEARKPYLEQMDEVVLRMEDAFGKLSKGKPFFGGDRIGFLDIAFGCFLGWLSVIENVYGRKVLVEAIAPALVKWAERFAADPAVKGLIPETDKLVEFSKFLQFVWRNILANK</sequence>
<accession>A0ACB9MZE2</accession>
<comment type="caution">
    <text evidence="1">The sequence shown here is derived from an EMBL/GenBank/DDBJ whole genome shotgun (WGS) entry which is preliminary data.</text>
</comment>